<evidence type="ECO:0000259" key="1">
    <source>
        <dbReference type="PROSITE" id="PS50851"/>
    </source>
</evidence>
<protein>
    <recommendedName>
        <fullName evidence="1">CheW-like domain-containing protein</fullName>
    </recommendedName>
</protein>
<comment type="caution">
    <text evidence="2">The sequence shown here is derived from an EMBL/GenBank/DDBJ whole genome shotgun (WGS) entry which is preliminary data.</text>
</comment>
<dbReference type="GO" id="GO:0006935">
    <property type="term" value="P:chemotaxis"/>
    <property type="evidence" value="ECO:0007669"/>
    <property type="project" value="InterPro"/>
</dbReference>
<dbReference type="SUPFAM" id="SSF50341">
    <property type="entry name" value="CheW-like"/>
    <property type="match status" value="1"/>
</dbReference>
<feature type="domain" description="CheW-like" evidence="1">
    <location>
        <begin position="4"/>
        <end position="148"/>
    </location>
</feature>
<dbReference type="Gene3D" id="2.30.30.40">
    <property type="entry name" value="SH3 Domains"/>
    <property type="match status" value="1"/>
</dbReference>
<dbReference type="InterPro" id="IPR002545">
    <property type="entry name" value="CheW-lke_dom"/>
</dbReference>
<dbReference type="InterPro" id="IPR039315">
    <property type="entry name" value="CheW"/>
</dbReference>
<evidence type="ECO:0000313" key="2">
    <source>
        <dbReference type="EMBL" id="RAW00032.1"/>
    </source>
</evidence>
<dbReference type="PROSITE" id="PS50851">
    <property type="entry name" value="CHEW"/>
    <property type="match status" value="1"/>
</dbReference>
<dbReference type="GO" id="GO:0007165">
    <property type="term" value="P:signal transduction"/>
    <property type="evidence" value="ECO:0007669"/>
    <property type="project" value="InterPro"/>
</dbReference>
<sequence length="151" mass="16899">MRTQMPCLLFSLNKELFGIDVENVLRVINLEKLMKVPKSPDFIAGALSLEGNVIPVVDLGKKIELGATTIDKRTKVIILQVHHEDDSIDVGVLIDEVLDVVTINESKVLPPVLDKMGFNTQTLDGMYKIEEDFYMILNATKVFEKELATLV</sequence>
<dbReference type="OrthoDB" id="9794382at2"/>
<evidence type="ECO:0000313" key="3">
    <source>
        <dbReference type="Proteomes" id="UP000251889"/>
    </source>
</evidence>
<proteinExistence type="predicted"/>
<name>A0A364XZS0_9BACT</name>
<keyword evidence="3" id="KW-1185">Reference proteome</keyword>
<accession>A0A364XZS0</accession>
<dbReference type="Proteomes" id="UP000251889">
    <property type="component" value="Unassembled WGS sequence"/>
</dbReference>
<dbReference type="AlphaFoldDB" id="A0A364XZS0"/>
<organism evidence="2 3">
    <name type="scientific">Pseudochryseolinea flava</name>
    <dbReference type="NCBI Taxonomy" id="2059302"/>
    <lineage>
        <taxon>Bacteria</taxon>
        <taxon>Pseudomonadati</taxon>
        <taxon>Bacteroidota</taxon>
        <taxon>Cytophagia</taxon>
        <taxon>Cytophagales</taxon>
        <taxon>Fulvivirgaceae</taxon>
        <taxon>Pseudochryseolinea</taxon>
    </lineage>
</organism>
<dbReference type="GO" id="GO:0005829">
    <property type="term" value="C:cytosol"/>
    <property type="evidence" value="ECO:0007669"/>
    <property type="project" value="TreeGrafter"/>
</dbReference>
<dbReference type="PANTHER" id="PTHR22617">
    <property type="entry name" value="CHEMOTAXIS SENSOR HISTIDINE KINASE-RELATED"/>
    <property type="match status" value="1"/>
</dbReference>
<dbReference type="InterPro" id="IPR036061">
    <property type="entry name" value="CheW-like_dom_sf"/>
</dbReference>
<dbReference type="Pfam" id="PF01584">
    <property type="entry name" value="CheW"/>
    <property type="match status" value="1"/>
</dbReference>
<dbReference type="Gene3D" id="2.40.50.180">
    <property type="entry name" value="CheA-289, Domain 4"/>
    <property type="match status" value="1"/>
</dbReference>
<gene>
    <name evidence="2" type="ORF">DQQ10_15865</name>
</gene>
<dbReference type="RefSeq" id="WP_112747870.1">
    <property type="nucleotide sequence ID" value="NZ_QMFY01000008.1"/>
</dbReference>
<dbReference type="PANTHER" id="PTHR22617:SF23">
    <property type="entry name" value="CHEMOTAXIS PROTEIN CHEW"/>
    <property type="match status" value="1"/>
</dbReference>
<dbReference type="SMART" id="SM00260">
    <property type="entry name" value="CheW"/>
    <property type="match status" value="1"/>
</dbReference>
<reference evidence="2 3" key="1">
    <citation type="submission" date="2018-06" db="EMBL/GenBank/DDBJ databases">
        <title>Chryseolinea flavus sp. nov., a member of the phylum Bacteroidetes isolated from soil.</title>
        <authorList>
            <person name="Li Y."/>
            <person name="Wang J."/>
        </authorList>
    </citation>
    <scope>NUCLEOTIDE SEQUENCE [LARGE SCALE GENOMIC DNA]</scope>
    <source>
        <strain evidence="2 3">SDU1-6</strain>
    </source>
</reference>
<dbReference type="EMBL" id="QMFY01000008">
    <property type="protein sequence ID" value="RAW00032.1"/>
    <property type="molecule type" value="Genomic_DNA"/>
</dbReference>